<evidence type="ECO:0000256" key="1">
    <source>
        <dbReference type="ARBA" id="ARBA00022490"/>
    </source>
</evidence>
<protein>
    <submittedName>
        <fullName evidence="7">Uncharacterized protein</fullName>
    </submittedName>
</protein>
<name>A0A382TGU0_9ZZZZ</name>
<sequence>MTDNKLIDKLDNDNIPVFSVSEITSEIINLLEHKYSYVKIKGEISGETGNKYPEIYFTLKDEENVISAIIKRNKISHLKFLPEDGLEVICSGKITAYTKRDSKFQIDVDSISVQGEGQLLKMKEERGKKLEIEGLFDTKYKKNIPFIPNKIGIITSPSGSVIKDMQRIIFERFSVPIELYKATVQGKKAVKDIIEGIKYFNNQKTNLKADVLIIARGGGSIEDL</sequence>
<dbReference type="CDD" id="cd04489">
    <property type="entry name" value="ExoVII_LU_OBF"/>
    <property type="match status" value="1"/>
</dbReference>
<accession>A0A382TGU0</accession>
<dbReference type="Pfam" id="PF13742">
    <property type="entry name" value="tRNA_anti_2"/>
    <property type="match status" value="1"/>
</dbReference>
<dbReference type="PANTHER" id="PTHR30008:SF0">
    <property type="entry name" value="EXODEOXYRIBONUCLEASE 7 LARGE SUBUNIT"/>
    <property type="match status" value="1"/>
</dbReference>
<evidence type="ECO:0000256" key="4">
    <source>
        <dbReference type="ARBA" id="ARBA00022839"/>
    </source>
</evidence>
<reference evidence="7" key="1">
    <citation type="submission" date="2018-05" db="EMBL/GenBank/DDBJ databases">
        <authorList>
            <person name="Lanie J.A."/>
            <person name="Ng W.-L."/>
            <person name="Kazmierczak K.M."/>
            <person name="Andrzejewski T.M."/>
            <person name="Davidsen T.M."/>
            <person name="Wayne K.J."/>
            <person name="Tettelin H."/>
            <person name="Glass J.I."/>
            <person name="Rusch D."/>
            <person name="Podicherti R."/>
            <person name="Tsui H.-C.T."/>
            <person name="Winkler M.E."/>
        </authorList>
    </citation>
    <scope>NUCLEOTIDE SEQUENCE</scope>
</reference>
<dbReference type="GO" id="GO:0006308">
    <property type="term" value="P:DNA catabolic process"/>
    <property type="evidence" value="ECO:0007669"/>
    <property type="project" value="InterPro"/>
</dbReference>
<proteinExistence type="predicted"/>
<keyword evidence="4" id="KW-0269">Exonuclease</keyword>
<dbReference type="NCBIfam" id="TIGR00237">
    <property type="entry name" value="xseA"/>
    <property type="match status" value="1"/>
</dbReference>
<dbReference type="AlphaFoldDB" id="A0A382TGU0"/>
<organism evidence="7">
    <name type="scientific">marine metagenome</name>
    <dbReference type="NCBI Taxonomy" id="408172"/>
    <lineage>
        <taxon>unclassified sequences</taxon>
        <taxon>metagenomes</taxon>
        <taxon>ecological metagenomes</taxon>
    </lineage>
</organism>
<keyword evidence="2" id="KW-0540">Nuclease</keyword>
<keyword evidence="1" id="KW-0963">Cytoplasm</keyword>
<feature type="non-terminal residue" evidence="7">
    <location>
        <position position="224"/>
    </location>
</feature>
<evidence type="ECO:0000259" key="6">
    <source>
        <dbReference type="Pfam" id="PF13742"/>
    </source>
</evidence>
<dbReference type="GO" id="GO:0009318">
    <property type="term" value="C:exodeoxyribonuclease VII complex"/>
    <property type="evidence" value="ECO:0007669"/>
    <property type="project" value="InterPro"/>
</dbReference>
<dbReference type="PANTHER" id="PTHR30008">
    <property type="entry name" value="EXODEOXYRIBONUCLEASE 7 LARGE SUBUNIT"/>
    <property type="match status" value="1"/>
</dbReference>
<evidence type="ECO:0000256" key="3">
    <source>
        <dbReference type="ARBA" id="ARBA00022801"/>
    </source>
</evidence>
<dbReference type="GO" id="GO:0003676">
    <property type="term" value="F:nucleic acid binding"/>
    <property type="evidence" value="ECO:0007669"/>
    <property type="project" value="InterPro"/>
</dbReference>
<dbReference type="GO" id="GO:0008855">
    <property type="term" value="F:exodeoxyribonuclease VII activity"/>
    <property type="evidence" value="ECO:0007669"/>
    <property type="project" value="InterPro"/>
</dbReference>
<dbReference type="Pfam" id="PF02601">
    <property type="entry name" value="Exonuc_VII_L"/>
    <property type="match status" value="1"/>
</dbReference>
<dbReference type="EMBL" id="UINC01136481">
    <property type="protein sequence ID" value="SVD21276.1"/>
    <property type="molecule type" value="Genomic_DNA"/>
</dbReference>
<dbReference type="InterPro" id="IPR020579">
    <property type="entry name" value="Exonuc_VII_lsu_C"/>
</dbReference>
<gene>
    <name evidence="7" type="ORF">METZ01_LOCUS374130</name>
</gene>
<dbReference type="InterPro" id="IPR025824">
    <property type="entry name" value="OB-fold_nuc-bd_dom"/>
</dbReference>
<dbReference type="InterPro" id="IPR003753">
    <property type="entry name" value="Exonuc_VII_L"/>
</dbReference>
<evidence type="ECO:0000259" key="5">
    <source>
        <dbReference type="Pfam" id="PF02601"/>
    </source>
</evidence>
<feature type="domain" description="OB-fold nucleic acid binding" evidence="6">
    <location>
        <begin position="18"/>
        <end position="111"/>
    </location>
</feature>
<evidence type="ECO:0000256" key="2">
    <source>
        <dbReference type="ARBA" id="ARBA00022722"/>
    </source>
</evidence>
<feature type="domain" description="Exonuclease VII large subunit C-terminal" evidence="5">
    <location>
        <begin position="135"/>
        <end position="224"/>
    </location>
</feature>
<keyword evidence="3" id="KW-0378">Hydrolase</keyword>
<evidence type="ECO:0000313" key="7">
    <source>
        <dbReference type="EMBL" id="SVD21276.1"/>
    </source>
</evidence>